<gene>
    <name evidence="1" type="ORF">BA011_01030</name>
</gene>
<name>A0A1B1C3W0_RHILE</name>
<dbReference type="OrthoDB" id="7906710at2"/>
<evidence type="ECO:0000313" key="2">
    <source>
        <dbReference type="Proteomes" id="UP000092691"/>
    </source>
</evidence>
<sequence>MSDLMTLREAADVLGVDVVTLVHIVDVGDTIPTPSVPKDFKDIVFAPVDIEPFRAELRRRRFEDFMIEYADVYTEDSGPGARHLEFGPGWTNILREFCDGLREFQNAGYRTRLRWGKEKFGAMRLFYDCSDEIATYIAERKGIAYGKSLRTCQECGEPARLQFGYSICLTLCDRHKHLVGEPDPARDGVILDVDAWSRQQRGDRE</sequence>
<reference evidence="1 2" key="1">
    <citation type="submission" date="2016-06" db="EMBL/GenBank/DDBJ databases">
        <title>Microsymbionts genomes from the relict species Vavilovia formosa.</title>
        <authorList>
            <person name="Chirak E."/>
            <person name="Kimeklis A."/>
            <person name="Andronov E."/>
        </authorList>
    </citation>
    <scope>NUCLEOTIDE SEQUENCE [LARGE SCALE GENOMIC DNA]</scope>
    <source>
        <strain evidence="1 2">Vaf10</strain>
    </source>
</reference>
<dbReference type="Proteomes" id="UP000092691">
    <property type="component" value="Chromosome"/>
</dbReference>
<proteinExistence type="predicted"/>
<accession>A0A1B1C3W0</accession>
<evidence type="ECO:0000313" key="1">
    <source>
        <dbReference type="EMBL" id="ANP84461.1"/>
    </source>
</evidence>
<dbReference type="RefSeq" id="WP_065279110.1">
    <property type="nucleotide sequence ID" value="NZ_CP016286.1"/>
</dbReference>
<organism evidence="1 2">
    <name type="scientific">Rhizobium leguminosarum</name>
    <dbReference type="NCBI Taxonomy" id="384"/>
    <lineage>
        <taxon>Bacteria</taxon>
        <taxon>Pseudomonadati</taxon>
        <taxon>Pseudomonadota</taxon>
        <taxon>Alphaproteobacteria</taxon>
        <taxon>Hyphomicrobiales</taxon>
        <taxon>Rhizobiaceae</taxon>
        <taxon>Rhizobium/Agrobacterium group</taxon>
        <taxon>Rhizobium</taxon>
    </lineage>
</organism>
<protein>
    <submittedName>
        <fullName evidence="1">Uncharacterized protein</fullName>
    </submittedName>
</protein>
<dbReference type="AlphaFoldDB" id="A0A1B1C3W0"/>
<dbReference type="EMBL" id="CP016286">
    <property type="protein sequence ID" value="ANP84461.1"/>
    <property type="molecule type" value="Genomic_DNA"/>
</dbReference>